<evidence type="ECO:0000313" key="1">
    <source>
        <dbReference type="EMBL" id="KAG0411632.1"/>
    </source>
</evidence>
<proteinExistence type="predicted"/>
<evidence type="ECO:0000313" key="2">
    <source>
        <dbReference type="Proteomes" id="UP000805193"/>
    </source>
</evidence>
<gene>
    <name evidence="1" type="ORF">HPB47_011236</name>
</gene>
<comment type="caution">
    <text evidence="1">The sequence shown here is derived from an EMBL/GenBank/DDBJ whole genome shotgun (WGS) entry which is preliminary data.</text>
</comment>
<dbReference type="EMBL" id="JABSTQ010011417">
    <property type="protein sequence ID" value="KAG0411632.1"/>
    <property type="molecule type" value="Genomic_DNA"/>
</dbReference>
<protein>
    <submittedName>
        <fullName evidence="1">Uncharacterized protein</fullName>
    </submittedName>
</protein>
<organism evidence="1 2">
    <name type="scientific">Ixodes persulcatus</name>
    <name type="common">Taiga tick</name>
    <dbReference type="NCBI Taxonomy" id="34615"/>
    <lineage>
        <taxon>Eukaryota</taxon>
        <taxon>Metazoa</taxon>
        <taxon>Ecdysozoa</taxon>
        <taxon>Arthropoda</taxon>
        <taxon>Chelicerata</taxon>
        <taxon>Arachnida</taxon>
        <taxon>Acari</taxon>
        <taxon>Parasitiformes</taxon>
        <taxon>Ixodida</taxon>
        <taxon>Ixodoidea</taxon>
        <taxon>Ixodidae</taxon>
        <taxon>Ixodinae</taxon>
        <taxon>Ixodes</taxon>
    </lineage>
</organism>
<keyword evidence="2" id="KW-1185">Reference proteome</keyword>
<accession>A0AC60NWY6</accession>
<name>A0AC60NWY6_IXOPE</name>
<sequence>MPNHDSGVFHLEQDPFPMAKAGRRLPCWCRGRERAPLKSLPIFQFLEAQYEADGLGRLCDMPNHDSGVFHLEQDPFPMAKAGRRLPCWCRGRERAPLKSLPIFQFLEAQYEADGLGFLEAQYEADGLGGGSSSSSDTDDDINVVESFNRRRRPLTLPALSQNPDSSSCATRGAPRARLPDPKPKEAKLSENPRNIKRCIESGWKKRITQLVKHAVQSNAKTRGPLFQGKKTTSLPARVPAKKPSFDPAEFTQAGSLEWGASWANTRDLGQNSASSEEDDSAELSDEECATAAEKRALVQELHGAMESDTPEGSLSSLSESLAGEAVSEGCPPPRSFRMANLPGSATEERIREILAPFSEACSVVPTVNSGGH</sequence>
<dbReference type="Proteomes" id="UP000805193">
    <property type="component" value="Unassembled WGS sequence"/>
</dbReference>
<reference evidence="1 2" key="1">
    <citation type="journal article" date="2020" name="Cell">
        <title>Large-Scale Comparative Analyses of Tick Genomes Elucidate Their Genetic Diversity and Vector Capacities.</title>
        <authorList>
            <consortium name="Tick Genome and Microbiome Consortium (TIGMIC)"/>
            <person name="Jia N."/>
            <person name="Wang J."/>
            <person name="Shi W."/>
            <person name="Du L."/>
            <person name="Sun Y."/>
            <person name="Zhan W."/>
            <person name="Jiang J.F."/>
            <person name="Wang Q."/>
            <person name="Zhang B."/>
            <person name="Ji P."/>
            <person name="Bell-Sakyi L."/>
            <person name="Cui X.M."/>
            <person name="Yuan T.T."/>
            <person name="Jiang B.G."/>
            <person name="Yang W.F."/>
            <person name="Lam T.T."/>
            <person name="Chang Q.C."/>
            <person name="Ding S.J."/>
            <person name="Wang X.J."/>
            <person name="Zhu J.G."/>
            <person name="Ruan X.D."/>
            <person name="Zhao L."/>
            <person name="Wei J.T."/>
            <person name="Ye R.Z."/>
            <person name="Que T.C."/>
            <person name="Du C.H."/>
            <person name="Zhou Y.H."/>
            <person name="Cheng J.X."/>
            <person name="Dai P.F."/>
            <person name="Guo W.B."/>
            <person name="Han X.H."/>
            <person name="Huang E.J."/>
            <person name="Li L.F."/>
            <person name="Wei W."/>
            <person name="Gao Y.C."/>
            <person name="Liu J.Z."/>
            <person name="Shao H.Z."/>
            <person name="Wang X."/>
            <person name="Wang C.C."/>
            <person name="Yang T.C."/>
            <person name="Huo Q.B."/>
            <person name="Li W."/>
            <person name="Chen H.Y."/>
            <person name="Chen S.E."/>
            <person name="Zhou L.G."/>
            <person name="Ni X.B."/>
            <person name="Tian J.H."/>
            <person name="Sheng Y."/>
            <person name="Liu T."/>
            <person name="Pan Y.S."/>
            <person name="Xia L.Y."/>
            <person name="Li J."/>
            <person name="Zhao F."/>
            <person name="Cao W.C."/>
        </authorList>
    </citation>
    <scope>NUCLEOTIDE SEQUENCE [LARGE SCALE GENOMIC DNA]</scope>
    <source>
        <strain evidence="1">Iper-2018</strain>
    </source>
</reference>